<evidence type="ECO:0000313" key="1">
    <source>
        <dbReference type="EMBL" id="MDR5655561.1"/>
    </source>
</evidence>
<keyword evidence="2" id="KW-1185">Reference proteome</keyword>
<name>A0ABU1FF89_9RHOB</name>
<dbReference type="EMBL" id="JAVKPH010000135">
    <property type="protein sequence ID" value="MDR5655561.1"/>
    <property type="molecule type" value="Genomic_DNA"/>
</dbReference>
<gene>
    <name evidence="1" type="ORF">RGD00_23450</name>
</gene>
<comment type="caution">
    <text evidence="1">The sequence shown here is derived from an EMBL/GenBank/DDBJ whole genome shotgun (WGS) entry which is preliminary data.</text>
</comment>
<proteinExistence type="predicted"/>
<dbReference type="Proteomes" id="UP001247754">
    <property type="component" value="Unassembled WGS sequence"/>
</dbReference>
<protein>
    <submittedName>
        <fullName evidence="1">Uncharacterized protein</fullName>
    </submittedName>
</protein>
<reference evidence="1 2" key="1">
    <citation type="submission" date="2023-09" db="EMBL/GenBank/DDBJ databases">
        <title>Xinfangfangia sedmenti sp. nov., isolated the sedment.</title>
        <authorList>
            <person name="Xu L."/>
        </authorList>
    </citation>
    <scope>NUCLEOTIDE SEQUENCE [LARGE SCALE GENOMIC DNA]</scope>
    <source>
        <strain evidence="1 2">LG-4</strain>
    </source>
</reference>
<dbReference type="RefSeq" id="WP_310459640.1">
    <property type="nucleotide sequence ID" value="NZ_JAVKPH010000135.1"/>
</dbReference>
<accession>A0ABU1FF89</accession>
<sequence length="69" mass="7555">MPTKINTEALERIRAKLNDLPPKPKDAYSGREAITELEAAIRHAQSLDYDIAEIATMLTENGSVAQIGC</sequence>
<evidence type="ECO:0000313" key="2">
    <source>
        <dbReference type="Proteomes" id="UP001247754"/>
    </source>
</evidence>
<organism evidence="1 2">
    <name type="scientific">Ruixingdingia sedimenti</name>
    <dbReference type="NCBI Taxonomy" id="3073604"/>
    <lineage>
        <taxon>Bacteria</taxon>
        <taxon>Pseudomonadati</taxon>
        <taxon>Pseudomonadota</taxon>
        <taxon>Alphaproteobacteria</taxon>
        <taxon>Rhodobacterales</taxon>
        <taxon>Paracoccaceae</taxon>
        <taxon>Ruixingdingia</taxon>
    </lineage>
</organism>